<name>A0A926DG78_9FIRM</name>
<dbReference type="RefSeq" id="WP_249301804.1">
    <property type="nucleotide sequence ID" value="NZ_JACRSP010000007.1"/>
</dbReference>
<reference evidence="1" key="1">
    <citation type="submission" date="2020-08" db="EMBL/GenBank/DDBJ databases">
        <title>Genome public.</title>
        <authorList>
            <person name="Liu C."/>
            <person name="Sun Q."/>
        </authorList>
    </citation>
    <scope>NUCLEOTIDE SEQUENCE</scope>
    <source>
        <strain evidence="1">BX7</strain>
    </source>
</reference>
<dbReference type="AlphaFoldDB" id="A0A926DG78"/>
<evidence type="ECO:0000313" key="1">
    <source>
        <dbReference type="EMBL" id="MBC8537281.1"/>
    </source>
</evidence>
<comment type="caution">
    <text evidence="1">The sequence shown here is derived from an EMBL/GenBank/DDBJ whole genome shotgun (WGS) entry which is preliminary data.</text>
</comment>
<gene>
    <name evidence="1" type="ORF">H8695_11335</name>
</gene>
<sequence length="190" mass="21586">MKKIPTLFERVFEGRRVTTIKPTAKSGLEWVLDGGGEATVKYDGSCCAVIGGKFYKRYDAKRGRKPPFGAIACCEPDPVTGHWPHWVPVDFDGSADKWFVHAYRNTPDIEDGTYEAIGPHFQGNPYGLERDILQRHGVEVIDLPRTFEGIRDFLRDHHMEGIVFWRDGEPQCKIKRSDFGLKWPCGSDSE</sequence>
<proteinExistence type="predicted"/>
<evidence type="ECO:0000313" key="2">
    <source>
        <dbReference type="Proteomes" id="UP000620366"/>
    </source>
</evidence>
<keyword evidence="2" id="KW-1185">Reference proteome</keyword>
<dbReference type="EMBL" id="JACRSP010000007">
    <property type="protein sequence ID" value="MBC8537281.1"/>
    <property type="molecule type" value="Genomic_DNA"/>
</dbReference>
<organism evidence="1 2">
    <name type="scientific">Feifania hominis</name>
    <dbReference type="NCBI Taxonomy" id="2763660"/>
    <lineage>
        <taxon>Bacteria</taxon>
        <taxon>Bacillati</taxon>
        <taxon>Bacillota</taxon>
        <taxon>Clostridia</taxon>
        <taxon>Eubacteriales</taxon>
        <taxon>Feifaniaceae</taxon>
        <taxon>Feifania</taxon>
    </lineage>
</organism>
<protein>
    <recommendedName>
        <fullName evidence="3">RNA ligase domain-containing protein</fullName>
    </recommendedName>
</protein>
<evidence type="ECO:0008006" key="3">
    <source>
        <dbReference type="Google" id="ProtNLM"/>
    </source>
</evidence>
<dbReference type="Proteomes" id="UP000620366">
    <property type="component" value="Unassembled WGS sequence"/>
</dbReference>
<accession>A0A926DG78</accession>